<keyword evidence="3" id="KW-1185">Reference proteome</keyword>
<sequence length="412" mass="44673">MKKRFTALFLATVLLVSVFTGCASSSDEIDGDSSQTYTIAVVWHGIDETTQMRANYLADELGPALGLEFIFSEEIVEPDQLMTFIENAYASGADAVLSTFTDAIEQYASKCDELGLYLAIQTSRYPDEVASLPYFMGISGVDISKVGDAYAELLSNNIDPNEKRNFIVVTGGAAMGVTSHMEATSSMLKQLQEIYGLTYEMDIDELTTLSSTTEISTGSEIKITVVPGFPNMDGYVAGLSGILQTGEYDTMMSVYNTTTTFATAIDEVERALNKNIVVLSNANFGEGTKTAFETLDSTGNPTLEGAVLYSMTAQDAFGVMMLYNGLTGNSDVIKPEGKAARFGPGALVANSPEEYNQLALLDTSSETYSYTSEEIKNLTKSHNSDLTYEDIREVVDAFSSEDLLTRRGLLEK</sequence>
<dbReference type="EMBL" id="FQTU01000006">
    <property type="protein sequence ID" value="SHE75809.1"/>
    <property type="molecule type" value="Genomic_DNA"/>
</dbReference>
<evidence type="ECO:0008006" key="4">
    <source>
        <dbReference type="Google" id="ProtNLM"/>
    </source>
</evidence>
<feature type="chain" id="PRO_5012906099" description="Substrate-binding protein domain-containing protein" evidence="1">
    <location>
        <begin position="26"/>
        <end position="412"/>
    </location>
</feature>
<evidence type="ECO:0000313" key="2">
    <source>
        <dbReference type="EMBL" id="SHE75809.1"/>
    </source>
</evidence>
<organism evidence="2 3">
    <name type="scientific">Alkalibacter saccharofermentans DSM 14828</name>
    <dbReference type="NCBI Taxonomy" id="1120975"/>
    <lineage>
        <taxon>Bacteria</taxon>
        <taxon>Bacillati</taxon>
        <taxon>Bacillota</taxon>
        <taxon>Clostridia</taxon>
        <taxon>Eubacteriales</taxon>
        <taxon>Eubacteriaceae</taxon>
        <taxon>Alkalibacter</taxon>
    </lineage>
</organism>
<evidence type="ECO:0000313" key="3">
    <source>
        <dbReference type="Proteomes" id="UP000184251"/>
    </source>
</evidence>
<keyword evidence="1" id="KW-0732">Signal</keyword>
<dbReference type="STRING" id="1120975.SAMN02746064_01155"/>
<protein>
    <recommendedName>
        <fullName evidence="4">Substrate-binding protein domain-containing protein</fullName>
    </recommendedName>
</protein>
<gene>
    <name evidence="2" type="ORF">SAMN02746064_01155</name>
</gene>
<feature type="signal peptide" evidence="1">
    <location>
        <begin position="1"/>
        <end position="25"/>
    </location>
</feature>
<name>A0A1M4W3M6_9FIRM</name>
<proteinExistence type="predicted"/>
<dbReference type="InterPro" id="IPR028082">
    <property type="entry name" value="Peripla_BP_I"/>
</dbReference>
<dbReference type="SUPFAM" id="SSF53822">
    <property type="entry name" value="Periplasmic binding protein-like I"/>
    <property type="match status" value="1"/>
</dbReference>
<dbReference type="PROSITE" id="PS51257">
    <property type="entry name" value="PROKAR_LIPOPROTEIN"/>
    <property type="match status" value="1"/>
</dbReference>
<accession>A0A1M4W3M6</accession>
<evidence type="ECO:0000256" key="1">
    <source>
        <dbReference type="SAM" id="SignalP"/>
    </source>
</evidence>
<dbReference type="AlphaFoldDB" id="A0A1M4W3M6"/>
<reference evidence="2 3" key="1">
    <citation type="submission" date="2016-11" db="EMBL/GenBank/DDBJ databases">
        <authorList>
            <person name="Jaros S."/>
            <person name="Januszkiewicz K."/>
            <person name="Wedrychowicz H."/>
        </authorList>
    </citation>
    <scope>NUCLEOTIDE SEQUENCE [LARGE SCALE GENOMIC DNA]</scope>
    <source>
        <strain evidence="2 3">DSM 14828</strain>
    </source>
</reference>
<dbReference type="OrthoDB" id="2049585at2"/>
<dbReference type="RefSeq" id="WP_073270135.1">
    <property type="nucleotide sequence ID" value="NZ_FQTU01000006.1"/>
</dbReference>
<dbReference type="Proteomes" id="UP000184251">
    <property type="component" value="Unassembled WGS sequence"/>
</dbReference>